<keyword evidence="2" id="KW-1185">Reference proteome</keyword>
<dbReference type="RefSeq" id="WP_189002349.1">
    <property type="nucleotide sequence ID" value="NZ_BMOD01000005.1"/>
</dbReference>
<gene>
    <name evidence="1" type="ORF">GCM10008938_17960</name>
</gene>
<accession>A0ABQ2CZK2</accession>
<reference evidence="2" key="1">
    <citation type="journal article" date="2019" name="Int. J. Syst. Evol. Microbiol.">
        <title>The Global Catalogue of Microorganisms (GCM) 10K type strain sequencing project: providing services to taxonomists for standard genome sequencing and annotation.</title>
        <authorList>
            <consortium name="The Broad Institute Genomics Platform"/>
            <consortium name="The Broad Institute Genome Sequencing Center for Infectious Disease"/>
            <person name="Wu L."/>
            <person name="Ma J."/>
        </authorList>
    </citation>
    <scope>NUCLEOTIDE SEQUENCE [LARGE SCALE GENOMIC DNA]</scope>
    <source>
        <strain evidence="2">JCM 14370</strain>
    </source>
</reference>
<dbReference type="Proteomes" id="UP000632222">
    <property type="component" value="Unassembled WGS sequence"/>
</dbReference>
<dbReference type="SUPFAM" id="SSF102588">
    <property type="entry name" value="LmbE-like"/>
    <property type="match status" value="1"/>
</dbReference>
<protein>
    <submittedName>
        <fullName evidence="1">GlcNAc-PI de-N-acetylase</fullName>
    </submittedName>
</protein>
<name>A0ABQ2CZK2_9DEIO</name>
<evidence type="ECO:0000313" key="2">
    <source>
        <dbReference type="Proteomes" id="UP000632222"/>
    </source>
</evidence>
<dbReference type="InterPro" id="IPR024078">
    <property type="entry name" value="LmbE-like_dom_sf"/>
</dbReference>
<proteinExistence type="predicted"/>
<evidence type="ECO:0000313" key="1">
    <source>
        <dbReference type="EMBL" id="GGJ32133.1"/>
    </source>
</evidence>
<organism evidence="1 2">
    <name type="scientific">Deinococcus roseus</name>
    <dbReference type="NCBI Taxonomy" id="392414"/>
    <lineage>
        <taxon>Bacteria</taxon>
        <taxon>Thermotogati</taxon>
        <taxon>Deinococcota</taxon>
        <taxon>Deinococci</taxon>
        <taxon>Deinococcales</taxon>
        <taxon>Deinococcaceae</taxon>
        <taxon>Deinococcus</taxon>
    </lineage>
</organism>
<dbReference type="EMBL" id="BMOD01000005">
    <property type="protein sequence ID" value="GGJ32133.1"/>
    <property type="molecule type" value="Genomic_DNA"/>
</dbReference>
<sequence>MNLLAVFAHPDDELWCVGTLKKHLERGDRVMLVWTTLGEMASQYADKTHEEVREIRQQHGAFVAGEIGCEYRFLDMGDSRMTGGREEALQLARLYSEFQPDSVITWDDFSPHPDHRMTARIAFDALTLTRIPKIINEGLTDILEAHRKAIKFYQYYTQHATFPAVHVEVTGQMETKLKLFSFYRDFYQWPYSSQEFEAEFRRCGQESDVKFAEKFTLRRVYAPAHDFLR</sequence>
<dbReference type="InterPro" id="IPR003737">
    <property type="entry name" value="GlcNAc_PI_deacetylase-related"/>
</dbReference>
<comment type="caution">
    <text evidence="1">The sequence shown here is derived from an EMBL/GenBank/DDBJ whole genome shotgun (WGS) entry which is preliminary data.</text>
</comment>
<dbReference type="Pfam" id="PF02585">
    <property type="entry name" value="PIG-L"/>
    <property type="match status" value="1"/>
</dbReference>
<dbReference type="PANTHER" id="PTHR12993:SF11">
    <property type="entry name" value="N-ACETYLGLUCOSAMINYL-PHOSPHATIDYLINOSITOL DE-N-ACETYLASE"/>
    <property type="match status" value="1"/>
</dbReference>
<dbReference type="PANTHER" id="PTHR12993">
    <property type="entry name" value="N-ACETYLGLUCOSAMINYL-PHOSPHATIDYLINOSITOL DE-N-ACETYLASE-RELATED"/>
    <property type="match status" value="1"/>
</dbReference>
<dbReference type="Gene3D" id="3.40.50.10320">
    <property type="entry name" value="LmbE-like"/>
    <property type="match status" value="1"/>
</dbReference>